<dbReference type="OMA" id="ARSREHN"/>
<evidence type="ECO:0000256" key="2">
    <source>
        <dbReference type="SAM" id="Phobius"/>
    </source>
</evidence>
<organism evidence="4 5">
    <name type="scientific">Tieghemostelium lacteum</name>
    <name type="common">Slime mold</name>
    <name type="synonym">Dictyostelium lacteum</name>
    <dbReference type="NCBI Taxonomy" id="361077"/>
    <lineage>
        <taxon>Eukaryota</taxon>
        <taxon>Amoebozoa</taxon>
        <taxon>Evosea</taxon>
        <taxon>Eumycetozoa</taxon>
        <taxon>Dictyostelia</taxon>
        <taxon>Dictyosteliales</taxon>
        <taxon>Raperosteliaceae</taxon>
        <taxon>Tieghemostelium</taxon>
    </lineage>
</organism>
<feature type="region of interest" description="Disordered" evidence="1">
    <location>
        <begin position="48"/>
        <end position="91"/>
    </location>
</feature>
<dbReference type="InterPro" id="IPR001623">
    <property type="entry name" value="DnaJ_domain"/>
</dbReference>
<evidence type="ECO:0000256" key="1">
    <source>
        <dbReference type="SAM" id="MobiDB-lite"/>
    </source>
</evidence>
<keyword evidence="2" id="KW-0812">Transmembrane</keyword>
<feature type="domain" description="J" evidence="3">
    <location>
        <begin position="109"/>
        <end position="173"/>
    </location>
</feature>
<keyword evidence="2" id="KW-1133">Transmembrane helix</keyword>
<protein>
    <submittedName>
        <fullName evidence="4">DnaJ-like protein</fullName>
    </submittedName>
</protein>
<dbReference type="STRING" id="361077.A0A151ZS03"/>
<feature type="transmembrane region" description="Helical" evidence="2">
    <location>
        <begin position="266"/>
        <end position="284"/>
    </location>
</feature>
<dbReference type="InterPro" id="IPR051100">
    <property type="entry name" value="DnaJ_subfamily_B/C"/>
</dbReference>
<dbReference type="FunCoup" id="A0A151ZS03">
    <property type="interactions" value="29"/>
</dbReference>
<dbReference type="AlphaFoldDB" id="A0A151ZS03"/>
<dbReference type="SUPFAM" id="SSF46565">
    <property type="entry name" value="Chaperone J-domain"/>
    <property type="match status" value="1"/>
</dbReference>
<accession>A0A151ZS03</accession>
<dbReference type="PANTHER" id="PTHR43908">
    <property type="entry name" value="AT29763P-RELATED"/>
    <property type="match status" value="1"/>
</dbReference>
<keyword evidence="5" id="KW-1185">Reference proteome</keyword>
<dbReference type="PANTHER" id="PTHR43908:SF3">
    <property type="entry name" value="AT29763P-RELATED"/>
    <property type="match status" value="1"/>
</dbReference>
<dbReference type="InterPro" id="IPR036869">
    <property type="entry name" value="J_dom_sf"/>
</dbReference>
<dbReference type="GO" id="GO:0005789">
    <property type="term" value="C:endoplasmic reticulum membrane"/>
    <property type="evidence" value="ECO:0007669"/>
    <property type="project" value="TreeGrafter"/>
</dbReference>
<evidence type="ECO:0000259" key="3">
    <source>
        <dbReference type="PROSITE" id="PS50076"/>
    </source>
</evidence>
<feature type="compositionally biased region" description="Low complexity" evidence="1">
    <location>
        <begin position="58"/>
        <end position="91"/>
    </location>
</feature>
<gene>
    <name evidence="4" type="ORF">DLAC_03992</name>
</gene>
<dbReference type="InParanoid" id="A0A151ZS03"/>
<dbReference type="CDD" id="cd06257">
    <property type="entry name" value="DnaJ"/>
    <property type="match status" value="1"/>
</dbReference>
<evidence type="ECO:0000313" key="5">
    <source>
        <dbReference type="Proteomes" id="UP000076078"/>
    </source>
</evidence>
<dbReference type="Gene3D" id="1.10.287.110">
    <property type="entry name" value="DnaJ domain"/>
    <property type="match status" value="1"/>
</dbReference>
<comment type="caution">
    <text evidence="4">The sequence shown here is derived from an EMBL/GenBank/DDBJ whole genome shotgun (WGS) entry which is preliminary data.</text>
</comment>
<keyword evidence="2" id="KW-0472">Membrane</keyword>
<dbReference type="OrthoDB" id="442087at2759"/>
<sequence>MESNKEEALRCIDIAIEKFESGNYEGGFKFLNKSNSLYPNAKAKELEQFYKAKQNNTSSSSSSHKPTHTDTNNNTSSSSSSTPTTPGSPTATYTIEQVDAIKKIKKSKNFYEILEVSKTATDSEIKKAYRKVALQLHPDKNHAPGAEDAFKMVTQAFSCLSDEKKRKNYDLHGAEDTVPNRSPFQRGGGFYYDEDISPEDVFENLFGFAFGGGVPGGNVRRRGGVGGQGFQYYSSGFSPYGGGVRFQFPQQQRRRAANQNEETPNIFNLLLIFLPLLLIFFSMISGGTTNQAKDQTVNSGLFQFEKNNIFKMERNIHISSSDIDITYYVKDTFDKQRQYYRLSVNDIEDRVVHQWLEIKRPHCINRKVLEEKLKSETLYARAEIEKELTQKKYQYCDKLYEYFHIN</sequence>
<dbReference type="GO" id="GO:0071218">
    <property type="term" value="P:cellular response to misfolded protein"/>
    <property type="evidence" value="ECO:0007669"/>
    <property type="project" value="TreeGrafter"/>
</dbReference>
<proteinExistence type="predicted"/>
<dbReference type="SMART" id="SM00271">
    <property type="entry name" value="DnaJ"/>
    <property type="match status" value="1"/>
</dbReference>
<dbReference type="Pfam" id="PF00226">
    <property type="entry name" value="DnaJ"/>
    <property type="match status" value="1"/>
</dbReference>
<dbReference type="GO" id="GO:0030544">
    <property type="term" value="F:Hsp70 protein binding"/>
    <property type="evidence" value="ECO:0007669"/>
    <property type="project" value="TreeGrafter"/>
</dbReference>
<dbReference type="InterPro" id="IPR018253">
    <property type="entry name" value="DnaJ_domain_CS"/>
</dbReference>
<evidence type="ECO:0000313" key="4">
    <source>
        <dbReference type="EMBL" id="KYQ96699.1"/>
    </source>
</evidence>
<dbReference type="PRINTS" id="PR00625">
    <property type="entry name" value="JDOMAIN"/>
</dbReference>
<dbReference type="EMBL" id="LODT01000021">
    <property type="protein sequence ID" value="KYQ96699.1"/>
    <property type="molecule type" value="Genomic_DNA"/>
</dbReference>
<name>A0A151ZS03_TIELA</name>
<dbReference type="PROSITE" id="PS00636">
    <property type="entry name" value="DNAJ_1"/>
    <property type="match status" value="1"/>
</dbReference>
<reference evidence="4 5" key="1">
    <citation type="submission" date="2015-12" db="EMBL/GenBank/DDBJ databases">
        <title>Dictyostelia acquired genes for synthesis and detection of signals that induce cell-type specialization by lateral gene transfer from prokaryotes.</title>
        <authorList>
            <person name="Gloeckner G."/>
            <person name="Schaap P."/>
        </authorList>
    </citation>
    <scope>NUCLEOTIDE SEQUENCE [LARGE SCALE GENOMIC DNA]</scope>
    <source>
        <strain evidence="4 5">TK</strain>
    </source>
</reference>
<dbReference type="Proteomes" id="UP000076078">
    <property type="component" value="Unassembled WGS sequence"/>
</dbReference>
<dbReference type="PROSITE" id="PS50076">
    <property type="entry name" value="DNAJ_2"/>
    <property type="match status" value="1"/>
</dbReference>